<evidence type="ECO:0000256" key="4">
    <source>
        <dbReference type="ARBA" id="ARBA00022840"/>
    </source>
</evidence>
<dbReference type="EMBL" id="JAVDPF010000001">
    <property type="protein sequence ID" value="KAL1886509.1"/>
    <property type="molecule type" value="Genomic_DNA"/>
</dbReference>
<keyword evidence="3" id="KW-0418">Kinase</keyword>
<evidence type="ECO:0000313" key="6">
    <source>
        <dbReference type="EMBL" id="KAL1886509.1"/>
    </source>
</evidence>
<protein>
    <recommendedName>
        <fullName evidence="5">Protein kinase domain-containing protein</fullName>
    </recommendedName>
</protein>
<keyword evidence="4" id="KW-0067">ATP-binding</keyword>
<keyword evidence="7" id="KW-1185">Reference proteome</keyword>
<evidence type="ECO:0000256" key="3">
    <source>
        <dbReference type="ARBA" id="ARBA00022777"/>
    </source>
</evidence>
<dbReference type="PANTHER" id="PTHR44329:SF288">
    <property type="entry name" value="MITOGEN-ACTIVATED PROTEIN KINASE KINASE KINASE 20"/>
    <property type="match status" value="1"/>
</dbReference>
<dbReference type="InterPro" id="IPR000719">
    <property type="entry name" value="Prot_kinase_dom"/>
</dbReference>
<comment type="caution">
    <text evidence="6">The sequence shown here is derived from an EMBL/GenBank/DDBJ whole genome shotgun (WGS) entry which is preliminary data.</text>
</comment>
<dbReference type="SUPFAM" id="SSF56112">
    <property type="entry name" value="Protein kinase-like (PK-like)"/>
    <property type="match status" value="1"/>
</dbReference>
<dbReference type="InterPro" id="IPR011009">
    <property type="entry name" value="Kinase-like_dom_sf"/>
</dbReference>
<accession>A0ABR3YDX4</accession>
<evidence type="ECO:0000259" key="5">
    <source>
        <dbReference type="PROSITE" id="PS50011"/>
    </source>
</evidence>
<sequence>MSPDISNPPDPSEDFMLPEGLIMVGIRSYTYLIQNFVRKKHLIVPDEDGLTQDNIRSCRTEADIYYILGEHPRVAKCLSIGPDKDYVDLEYYPNGNLKQYVDNNRAQITEADLKRWAHQMIESMAYIHSKGVIHSDIRLDQWLLDESFNARICDFNASGFDAQPDLGLEKRPANGLENASHFLPREPELDNTVQTDLFALGSSLYELVTGRRPYEELDDESIELLFQKETFPDTETLLFGDIISGCWKQKFHSAEEILDSPEWEVTRGAV</sequence>
<evidence type="ECO:0000256" key="2">
    <source>
        <dbReference type="ARBA" id="ARBA00022741"/>
    </source>
</evidence>
<dbReference type="Gene3D" id="1.10.510.10">
    <property type="entry name" value="Transferase(Phosphotransferase) domain 1"/>
    <property type="match status" value="1"/>
</dbReference>
<dbReference type="InterPro" id="IPR051681">
    <property type="entry name" value="Ser/Thr_Kinases-Pseudokinases"/>
</dbReference>
<keyword evidence="1" id="KW-0808">Transferase</keyword>
<dbReference type="PANTHER" id="PTHR44329">
    <property type="entry name" value="SERINE/THREONINE-PROTEIN KINASE TNNI3K-RELATED"/>
    <property type="match status" value="1"/>
</dbReference>
<reference evidence="6 7" key="1">
    <citation type="journal article" date="2024" name="IMA Fungus">
        <title>IMA Genome - F19 : A genome assembly and annotation guide to empower mycologists, including annotated draft genome sequences of Ceratocystis pirilliformis, Diaporthe australafricana, Fusarium ophioides, Paecilomyces lecythidis, and Sporothrix stenoceras.</title>
        <authorList>
            <person name="Aylward J."/>
            <person name="Wilson A.M."/>
            <person name="Visagie C.M."/>
            <person name="Spraker J."/>
            <person name="Barnes I."/>
            <person name="Buitendag C."/>
            <person name="Ceriani C."/>
            <person name="Del Mar Angel L."/>
            <person name="du Plessis D."/>
            <person name="Fuchs T."/>
            <person name="Gasser K."/>
            <person name="Kramer D."/>
            <person name="Li W."/>
            <person name="Munsamy K."/>
            <person name="Piso A."/>
            <person name="Price J.L."/>
            <person name="Sonnekus B."/>
            <person name="Thomas C."/>
            <person name="van der Nest A."/>
            <person name="van Dijk A."/>
            <person name="van Heerden A."/>
            <person name="van Vuuren N."/>
            <person name="Yilmaz N."/>
            <person name="Duong T.A."/>
            <person name="van der Merwe N.A."/>
            <person name="Wingfield M.J."/>
            <person name="Wingfield B.D."/>
        </authorList>
    </citation>
    <scope>NUCLEOTIDE SEQUENCE [LARGE SCALE GENOMIC DNA]</scope>
    <source>
        <strain evidence="6 7">CMW 18167</strain>
    </source>
</reference>
<name>A0ABR3YDX4_9EURO</name>
<evidence type="ECO:0000256" key="1">
    <source>
        <dbReference type="ARBA" id="ARBA00022679"/>
    </source>
</evidence>
<organism evidence="6 7">
    <name type="scientific">Paecilomyces lecythidis</name>
    <dbReference type="NCBI Taxonomy" id="3004212"/>
    <lineage>
        <taxon>Eukaryota</taxon>
        <taxon>Fungi</taxon>
        <taxon>Dikarya</taxon>
        <taxon>Ascomycota</taxon>
        <taxon>Pezizomycotina</taxon>
        <taxon>Eurotiomycetes</taxon>
        <taxon>Eurotiomycetidae</taxon>
        <taxon>Eurotiales</taxon>
        <taxon>Thermoascaceae</taxon>
        <taxon>Paecilomyces</taxon>
    </lineage>
</organism>
<evidence type="ECO:0000313" key="7">
    <source>
        <dbReference type="Proteomes" id="UP001583193"/>
    </source>
</evidence>
<dbReference type="PROSITE" id="PS50011">
    <property type="entry name" value="PROTEIN_KINASE_DOM"/>
    <property type="match status" value="1"/>
</dbReference>
<dbReference type="Proteomes" id="UP001583193">
    <property type="component" value="Unassembled WGS sequence"/>
</dbReference>
<feature type="domain" description="Protein kinase" evidence="5">
    <location>
        <begin position="1"/>
        <end position="270"/>
    </location>
</feature>
<proteinExistence type="predicted"/>
<dbReference type="Pfam" id="PF00069">
    <property type="entry name" value="Pkinase"/>
    <property type="match status" value="1"/>
</dbReference>
<keyword evidence="2" id="KW-0547">Nucleotide-binding</keyword>
<gene>
    <name evidence="6" type="ORF">Plec18167_000440</name>
</gene>